<evidence type="ECO:0000313" key="6">
    <source>
        <dbReference type="Proteomes" id="UP001225906"/>
    </source>
</evidence>
<dbReference type="RefSeq" id="WP_306390656.1">
    <property type="nucleotide sequence ID" value="NZ_JAVCAP010000036.1"/>
</dbReference>
<dbReference type="InterPro" id="IPR050204">
    <property type="entry name" value="AraC_XylS_family_regulators"/>
</dbReference>
<dbReference type="InterPro" id="IPR009057">
    <property type="entry name" value="Homeodomain-like_sf"/>
</dbReference>
<dbReference type="SUPFAM" id="SSF46689">
    <property type="entry name" value="Homeodomain-like"/>
    <property type="match status" value="1"/>
</dbReference>
<dbReference type="InterPro" id="IPR018060">
    <property type="entry name" value="HTH_AraC"/>
</dbReference>
<dbReference type="InterPro" id="IPR020449">
    <property type="entry name" value="Tscrpt_reg_AraC-type_HTH"/>
</dbReference>
<dbReference type="PROSITE" id="PS01124">
    <property type="entry name" value="HTH_ARAC_FAMILY_2"/>
    <property type="match status" value="1"/>
</dbReference>
<sequence length="330" mass="36924">MQVTAQKVGDLGRRFSTADIQPWHKKAWLREVIGREYADVEIIPPATAPLFNEMTLYPWQSGQLSVIHSGSIRIERGKREITQAQLDNYFAVLLLDGRYALQQQGKEVFLNPGDITLYDATRPHQIHCPQDFSKLIISIPRPLLHQQLPAAGLCTAIHIDGQHGTGAVLSALVRTLASQVARLSVDSFNTSIKSVIDLLCMACHAHDQGPLYLSRSGTLSLIRVKEFIASHLHQGELDSQTISAATGLSSRYINQLFAEENTSLMRYVWQQRLSLSARALHHSSQRHQSVSEIALASGFNDFSHFSRAFKKQFGLSPRAYRQQPGTQPRH</sequence>
<keyword evidence="3" id="KW-0804">Transcription</keyword>
<name>A0ABT9JWI9_9PROT</name>
<evidence type="ECO:0000256" key="2">
    <source>
        <dbReference type="ARBA" id="ARBA00023125"/>
    </source>
</evidence>
<dbReference type="PANTHER" id="PTHR46796">
    <property type="entry name" value="HTH-TYPE TRANSCRIPTIONAL ACTIVATOR RHAS-RELATED"/>
    <property type="match status" value="1"/>
</dbReference>
<dbReference type="SUPFAM" id="SSF51182">
    <property type="entry name" value="RmlC-like cupins"/>
    <property type="match status" value="1"/>
</dbReference>
<feature type="domain" description="HTH araC/xylS-type" evidence="4">
    <location>
        <begin position="222"/>
        <end position="323"/>
    </location>
</feature>
<dbReference type="Pfam" id="PF14525">
    <property type="entry name" value="AraC_binding_2"/>
    <property type="match status" value="1"/>
</dbReference>
<dbReference type="InterPro" id="IPR035418">
    <property type="entry name" value="AraC-bd_2"/>
</dbReference>
<keyword evidence="1" id="KW-0805">Transcription regulation</keyword>
<dbReference type="Proteomes" id="UP001225906">
    <property type="component" value="Unassembled WGS sequence"/>
</dbReference>
<dbReference type="PRINTS" id="PR00032">
    <property type="entry name" value="HTHARAC"/>
</dbReference>
<protein>
    <submittedName>
        <fullName evidence="5">Helix-turn-helix domain-containing protein</fullName>
    </submittedName>
</protein>
<dbReference type="PROSITE" id="PS00041">
    <property type="entry name" value="HTH_ARAC_FAMILY_1"/>
    <property type="match status" value="1"/>
</dbReference>
<keyword evidence="2" id="KW-0238">DNA-binding</keyword>
<dbReference type="InterPro" id="IPR018062">
    <property type="entry name" value="HTH_AraC-typ_CS"/>
</dbReference>
<keyword evidence="6" id="KW-1185">Reference proteome</keyword>
<dbReference type="PANTHER" id="PTHR46796:SF6">
    <property type="entry name" value="ARAC SUBFAMILY"/>
    <property type="match status" value="1"/>
</dbReference>
<dbReference type="Pfam" id="PF12833">
    <property type="entry name" value="HTH_18"/>
    <property type="match status" value="1"/>
</dbReference>
<gene>
    <name evidence="5" type="ORF">Q9291_13570</name>
</gene>
<dbReference type="Gene3D" id="1.10.10.60">
    <property type="entry name" value="Homeodomain-like"/>
    <property type="match status" value="1"/>
</dbReference>
<evidence type="ECO:0000259" key="4">
    <source>
        <dbReference type="PROSITE" id="PS01124"/>
    </source>
</evidence>
<evidence type="ECO:0000256" key="1">
    <source>
        <dbReference type="ARBA" id="ARBA00023015"/>
    </source>
</evidence>
<comment type="caution">
    <text evidence="5">The sequence shown here is derived from an EMBL/GenBank/DDBJ whole genome shotgun (WGS) entry which is preliminary data.</text>
</comment>
<dbReference type="SMART" id="SM00342">
    <property type="entry name" value="HTH_ARAC"/>
    <property type="match status" value="1"/>
</dbReference>
<evidence type="ECO:0000313" key="5">
    <source>
        <dbReference type="EMBL" id="MDP8568874.1"/>
    </source>
</evidence>
<reference evidence="6" key="1">
    <citation type="journal article" date="2019" name="Int. J. Syst. Evol. Microbiol.">
        <title>The Global Catalogue of Microorganisms (GCM) 10K type strain sequencing project: providing services to taxonomists for standard genome sequencing and annotation.</title>
        <authorList>
            <consortium name="The Broad Institute Genomics Platform"/>
            <consortium name="The Broad Institute Genome Sequencing Center for Infectious Disease"/>
            <person name="Wu L."/>
            <person name="Ma J."/>
        </authorList>
    </citation>
    <scope>NUCLEOTIDE SEQUENCE [LARGE SCALE GENOMIC DNA]</scope>
    <source>
        <strain evidence="6">VKM B-3159</strain>
    </source>
</reference>
<accession>A0ABT9JWI9</accession>
<organism evidence="5 6">
    <name type="scientific">Methylophilus aquaticus</name>
    <dbReference type="NCBI Taxonomy" id="1971610"/>
    <lineage>
        <taxon>Bacteria</taxon>
        <taxon>Pseudomonadati</taxon>
        <taxon>Pseudomonadota</taxon>
        <taxon>Betaproteobacteria</taxon>
        <taxon>Nitrosomonadales</taxon>
        <taxon>Methylophilaceae</taxon>
        <taxon>Methylophilus</taxon>
    </lineage>
</organism>
<dbReference type="EMBL" id="JAVCAP010000036">
    <property type="protein sequence ID" value="MDP8568874.1"/>
    <property type="molecule type" value="Genomic_DNA"/>
</dbReference>
<proteinExistence type="predicted"/>
<dbReference type="InterPro" id="IPR011051">
    <property type="entry name" value="RmlC_Cupin_sf"/>
</dbReference>
<evidence type="ECO:0000256" key="3">
    <source>
        <dbReference type="ARBA" id="ARBA00023163"/>
    </source>
</evidence>